<dbReference type="RefSeq" id="WP_042690634.1">
    <property type="nucleotide sequence ID" value="NZ_CP007264.1"/>
</dbReference>
<evidence type="ECO:0000313" key="12">
    <source>
        <dbReference type="Proteomes" id="UP000019434"/>
    </source>
</evidence>
<dbReference type="OrthoDB" id="86118at2157"/>
<comment type="subcellular location">
    <subcellularLocation>
        <location evidence="1">Membrane</location>
        <topology evidence="1">Multi-pass membrane protein</topology>
    </subcellularLocation>
</comment>
<gene>
    <name evidence="11" type="ORF">BD01_0973</name>
</gene>
<dbReference type="InterPro" id="IPR045349">
    <property type="entry name" value="SLC41A1-3"/>
</dbReference>
<evidence type="ECO:0000256" key="1">
    <source>
        <dbReference type="ARBA" id="ARBA00004141"/>
    </source>
</evidence>
<evidence type="ECO:0000259" key="10">
    <source>
        <dbReference type="Pfam" id="PF01769"/>
    </source>
</evidence>
<dbReference type="PANTHER" id="PTHR16228:SF7">
    <property type="entry name" value="SLC41A_MGTE INTEGRAL MEMBRANE DOMAIN-CONTAINING PROTEIN"/>
    <property type="match status" value="1"/>
</dbReference>
<dbReference type="GeneID" id="24957712"/>
<sequence>MTVVRSAVGTSRTFRGKLRDAFLLSFPALFLCLIFDFVGGAVLGKNWGTVMSYFPILVFIMPGLMDLRGNIFSALASRFTTKLNLGLIDSVRDPEVTTQIVMAILSSKIPLIVLWVVGLFLVHNFVQDVVVLLMVVASAIFIGVILGYGTALITIIPFKKGYDPDLIAAPLISSIADLITMPTMVYFALLYLHHERAFYALSFTMLALLVLLALKARFKGEHRRAFGELAAIIGAMALIETVTGGLLVTYEKIINAVIIVSVMWPSVNDSMGNFGSIIAAKVSTKIHLEGVEAVKSRETLYDFLSLLILAPIIGYLTNLISTWVVVHYIHRPARILWNFVLGFPAIILVAMLIGLVVAILADKYNWDPDNVAIPVVTTLSDVIGTMFLVWVALSAI</sequence>
<accession>W8NTW4</accession>
<keyword evidence="7" id="KW-0406">Ion transport</keyword>
<keyword evidence="3" id="KW-0813">Transport</keyword>
<evidence type="ECO:0000256" key="8">
    <source>
        <dbReference type="ARBA" id="ARBA00023136"/>
    </source>
</evidence>
<keyword evidence="12" id="KW-1185">Reference proteome</keyword>
<feature type="transmembrane region" description="Helical" evidence="9">
    <location>
        <begin position="100"/>
        <end position="123"/>
    </location>
</feature>
<feature type="domain" description="SLC41A/MgtE integral membrane" evidence="10">
    <location>
        <begin position="265"/>
        <end position="390"/>
    </location>
</feature>
<feature type="transmembrane region" description="Helical" evidence="9">
    <location>
        <begin position="303"/>
        <end position="329"/>
    </location>
</feature>
<reference evidence="11 12" key="1">
    <citation type="submission" date="2014-02" db="EMBL/GenBank/DDBJ databases">
        <title>Genome Sequence of an Hyperthermophilic Archaeon, Thermococcus nautili 30-1, producing viral vesicles.</title>
        <authorList>
            <person name="Oberto J."/>
            <person name="Gaudin M."/>
            <person name="Cossu M."/>
            <person name="Gorlas A."/>
            <person name="Slesarev A."/>
            <person name="Marguet E."/>
            <person name="Forterre P."/>
        </authorList>
    </citation>
    <scope>NUCLEOTIDE SEQUENCE [LARGE SCALE GENOMIC DNA]</scope>
    <source>
        <strain evidence="11 12">30-1</strain>
    </source>
</reference>
<dbReference type="InterPro" id="IPR006667">
    <property type="entry name" value="SLC41_membr_dom"/>
</dbReference>
<evidence type="ECO:0000256" key="9">
    <source>
        <dbReference type="SAM" id="Phobius"/>
    </source>
</evidence>
<feature type="transmembrane region" description="Helical" evidence="9">
    <location>
        <begin position="129"/>
        <end position="155"/>
    </location>
</feature>
<dbReference type="GO" id="GO:0016020">
    <property type="term" value="C:membrane"/>
    <property type="evidence" value="ECO:0007669"/>
    <property type="project" value="UniProtKB-SubCell"/>
</dbReference>
<evidence type="ECO:0000313" key="11">
    <source>
        <dbReference type="EMBL" id="AHL22592.1"/>
    </source>
</evidence>
<dbReference type="Pfam" id="PF01769">
    <property type="entry name" value="MgtE"/>
    <property type="match status" value="2"/>
</dbReference>
<evidence type="ECO:0000256" key="6">
    <source>
        <dbReference type="ARBA" id="ARBA00022989"/>
    </source>
</evidence>
<feature type="transmembrane region" description="Helical" evidence="9">
    <location>
        <begin position="167"/>
        <end position="191"/>
    </location>
</feature>
<feature type="transmembrane region" description="Helical" evidence="9">
    <location>
        <begin position="336"/>
        <end position="359"/>
    </location>
</feature>
<name>W8NTW4_9EURY</name>
<dbReference type="PANTHER" id="PTHR16228">
    <property type="entry name" value="DIVALENT CATION TRANSPORTER SOLUTE CARRIER FAMILY 41"/>
    <property type="match status" value="1"/>
</dbReference>
<dbReference type="GO" id="GO:0008324">
    <property type="term" value="F:monoatomic cation transmembrane transporter activity"/>
    <property type="evidence" value="ECO:0007669"/>
    <property type="project" value="InterPro"/>
</dbReference>
<dbReference type="SUPFAM" id="SSF161093">
    <property type="entry name" value="MgtE membrane domain-like"/>
    <property type="match status" value="2"/>
</dbReference>
<dbReference type="STRING" id="195522.BD01_0973"/>
<feature type="domain" description="SLC41A/MgtE integral membrane" evidence="10">
    <location>
        <begin position="61"/>
        <end position="185"/>
    </location>
</feature>
<evidence type="ECO:0000256" key="3">
    <source>
        <dbReference type="ARBA" id="ARBA00022448"/>
    </source>
</evidence>
<protein>
    <submittedName>
        <fullName evidence="11">Permease, similar to cation transporters</fullName>
    </submittedName>
</protein>
<evidence type="ECO:0000256" key="7">
    <source>
        <dbReference type="ARBA" id="ARBA00023065"/>
    </source>
</evidence>
<evidence type="ECO:0000256" key="2">
    <source>
        <dbReference type="ARBA" id="ARBA00009749"/>
    </source>
</evidence>
<dbReference type="eggNOG" id="arCOG00624">
    <property type="taxonomic scope" value="Archaea"/>
</dbReference>
<dbReference type="AlphaFoldDB" id="W8NTW4"/>
<dbReference type="InterPro" id="IPR036739">
    <property type="entry name" value="SLC41_membr_dom_sf"/>
</dbReference>
<dbReference type="EMBL" id="CP007264">
    <property type="protein sequence ID" value="AHL22592.1"/>
    <property type="molecule type" value="Genomic_DNA"/>
</dbReference>
<dbReference type="HOGENOM" id="CLU_054505_0_0_2"/>
<evidence type="ECO:0000256" key="5">
    <source>
        <dbReference type="ARBA" id="ARBA00022842"/>
    </source>
</evidence>
<dbReference type="KEGG" id="tnu:BD01_0973"/>
<feature type="transmembrane region" description="Helical" evidence="9">
    <location>
        <begin position="371"/>
        <end position="393"/>
    </location>
</feature>
<evidence type="ECO:0000256" key="4">
    <source>
        <dbReference type="ARBA" id="ARBA00022692"/>
    </source>
</evidence>
<organism evidence="11 12">
    <name type="scientific">Thermococcus nautili</name>
    <dbReference type="NCBI Taxonomy" id="195522"/>
    <lineage>
        <taxon>Archaea</taxon>
        <taxon>Methanobacteriati</taxon>
        <taxon>Methanobacteriota</taxon>
        <taxon>Thermococci</taxon>
        <taxon>Thermococcales</taxon>
        <taxon>Thermococcaceae</taxon>
        <taxon>Thermococcus</taxon>
    </lineage>
</organism>
<comment type="similarity">
    <text evidence="2">Belongs to the SLC41A transporter family.</text>
</comment>
<feature type="transmembrane region" description="Helical" evidence="9">
    <location>
        <begin position="197"/>
        <end position="214"/>
    </location>
</feature>
<feature type="transmembrane region" description="Helical" evidence="9">
    <location>
        <begin position="226"/>
        <end position="248"/>
    </location>
</feature>
<keyword evidence="8 9" id="KW-0472">Membrane</keyword>
<proteinExistence type="inferred from homology"/>
<dbReference type="Proteomes" id="UP000019434">
    <property type="component" value="Chromosome"/>
</dbReference>
<keyword evidence="5" id="KW-0460">Magnesium</keyword>
<keyword evidence="4 9" id="KW-0812">Transmembrane</keyword>
<keyword evidence="6 9" id="KW-1133">Transmembrane helix</keyword>
<dbReference type="Gene3D" id="1.10.357.20">
    <property type="entry name" value="SLC41 divalent cation transporters, integral membrane domain"/>
    <property type="match status" value="2"/>
</dbReference>
<feature type="transmembrane region" description="Helical" evidence="9">
    <location>
        <begin position="21"/>
        <end position="44"/>
    </location>
</feature>